<dbReference type="AlphaFoldDB" id="A0ABD2L0L5"/>
<feature type="compositionally biased region" description="Basic and acidic residues" evidence="1">
    <location>
        <begin position="1"/>
        <end position="21"/>
    </location>
</feature>
<accession>A0ABD2L0L5</accession>
<sequence length="221" mass="24787">MPDKLRRLPEPEELTILDKKGTTKGKQRATNGKWPRQARGTTGQKADSGREKKQRTANGCKRAQGRNAEEKQWAQKGHKKGENPKKSKGEANGQKRAQGKCLKKSERKAQIGHKGGQKPEEKQGNMECYAESQISNGNTQKKGDEIRKKFVYFEAQDTGKAMVVVARVWAGHIGGKALFEEAANPWRAKCNRRSGEARWWGGDQNIARAVPICIAMMFLWD</sequence>
<feature type="compositionally biased region" description="Basic and acidic residues" evidence="1">
    <location>
        <begin position="80"/>
        <end position="89"/>
    </location>
</feature>
<organism evidence="2 3">
    <name type="scientific">Heterodera trifolii</name>
    <dbReference type="NCBI Taxonomy" id="157864"/>
    <lineage>
        <taxon>Eukaryota</taxon>
        <taxon>Metazoa</taxon>
        <taxon>Ecdysozoa</taxon>
        <taxon>Nematoda</taxon>
        <taxon>Chromadorea</taxon>
        <taxon>Rhabditida</taxon>
        <taxon>Tylenchina</taxon>
        <taxon>Tylenchomorpha</taxon>
        <taxon>Tylenchoidea</taxon>
        <taxon>Heteroderidae</taxon>
        <taxon>Heteroderinae</taxon>
        <taxon>Heterodera</taxon>
    </lineage>
</organism>
<evidence type="ECO:0000313" key="3">
    <source>
        <dbReference type="Proteomes" id="UP001620626"/>
    </source>
</evidence>
<reference evidence="2 3" key="1">
    <citation type="submission" date="2024-10" db="EMBL/GenBank/DDBJ databases">
        <authorList>
            <person name="Kim D."/>
        </authorList>
    </citation>
    <scope>NUCLEOTIDE SEQUENCE [LARGE SCALE GENOMIC DNA]</scope>
    <source>
        <strain evidence="2">BH-2024</strain>
    </source>
</reference>
<feature type="region of interest" description="Disordered" evidence="1">
    <location>
        <begin position="1"/>
        <end position="125"/>
    </location>
</feature>
<proteinExistence type="predicted"/>
<evidence type="ECO:0000256" key="1">
    <source>
        <dbReference type="SAM" id="MobiDB-lite"/>
    </source>
</evidence>
<keyword evidence="3" id="KW-1185">Reference proteome</keyword>
<dbReference type="EMBL" id="JBICBT010000586">
    <property type="protein sequence ID" value="KAL3108772.1"/>
    <property type="molecule type" value="Genomic_DNA"/>
</dbReference>
<protein>
    <submittedName>
        <fullName evidence="2">Uncharacterized protein</fullName>
    </submittedName>
</protein>
<comment type="caution">
    <text evidence="2">The sequence shown here is derived from an EMBL/GenBank/DDBJ whole genome shotgun (WGS) entry which is preliminary data.</text>
</comment>
<evidence type="ECO:0000313" key="2">
    <source>
        <dbReference type="EMBL" id="KAL3108772.1"/>
    </source>
</evidence>
<dbReference type="Proteomes" id="UP001620626">
    <property type="component" value="Unassembled WGS sequence"/>
</dbReference>
<name>A0ABD2L0L5_9BILA</name>
<gene>
    <name evidence="2" type="ORF">niasHT_019259</name>
</gene>